<sequence>MMTEEEALAAAWAFLRDRYGDGPPTIVIGPGSTTEYRLAWTVHFDSQEHIDTGDMMQAPMVREVVVFKDGSLIDFTPSALSTDNATAWFEDGVWPAQLAQLTDPRVFGTQWVHQPPPSRA</sequence>
<dbReference type="Pfam" id="PF15567">
    <property type="entry name" value="Imm35"/>
    <property type="match status" value="1"/>
</dbReference>
<evidence type="ECO:0000259" key="1">
    <source>
        <dbReference type="Pfam" id="PF15567"/>
    </source>
</evidence>
<dbReference type="AlphaFoldDB" id="A0A9W4DW56"/>
<protein>
    <submittedName>
        <fullName evidence="2">Immunity protein 35</fullName>
    </submittedName>
</protein>
<feature type="domain" description="Immunity protein 35" evidence="1">
    <location>
        <begin position="5"/>
        <end position="88"/>
    </location>
</feature>
<reference evidence="2" key="1">
    <citation type="submission" date="2021-05" db="EMBL/GenBank/DDBJ databases">
        <authorList>
            <person name="Arsene-Ploetze F."/>
        </authorList>
    </citation>
    <scope>NUCLEOTIDE SEQUENCE</scope>
    <source>
        <strain evidence="2">DSM 42138</strain>
    </source>
</reference>
<organism evidence="2 3">
    <name type="scientific">Actinacidiphila cocklensis</name>
    <dbReference type="NCBI Taxonomy" id="887465"/>
    <lineage>
        <taxon>Bacteria</taxon>
        <taxon>Bacillati</taxon>
        <taxon>Actinomycetota</taxon>
        <taxon>Actinomycetes</taxon>
        <taxon>Kitasatosporales</taxon>
        <taxon>Streptomycetaceae</taxon>
        <taxon>Actinacidiphila</taxon>
    </lineage>
</organism>
<comment type="caution">
    <text evidence="2">The sequence shown here is derived from an EMBL/GenBank/DDBJ whole genome shotgun (WGS) entry which is preliminary data.</text>
</comment>
<evidence type="ECO:0000313" key="3">
    <source>
        <dbReference type="Proteomes" id="UP001152519"/>
    </source>
</evidence>
<gene>
    <name evidence="2" type="ORF">SCOCK_510017</name>
</gene>
<proteinExistence type="predicted"/>
<dbReference type="InterPro" id="IPR029082">
    <property type="entry name" value="Imm35"/>
</dbReference>
<dbReference type="Proteomes" id="UP001152519">
    <property type="component" value="Unassembled WGS sequence"/>
</dbReference>
<evidence type="ECO:0000313" key="2">
    <source>
        <dbReference type="EMBL" id="CAG6397280.1"/>
    </source>
</evidence>
<name>A0A9W4DW56_9ACTN</name>
<accession>A0A9W4DW56</accession>
<dbReference type="EMBL" id="CAJSLV010000083">
    <property type="protein sequence ID" value="CAG6397280.1"/>
    <property type="molecule type" value="Genomic_DNA"/>
</dbReference>
<keyword evidence="3" id="KW-1185">Reference proteome</keyword>